<dbReference type="Proteomes" id="UP000679388">
    <property type="component" value="Chromosome"/>
</dbReference>
<keyword evidence="1" id="KW-0732">Signal</keyword>
<reference evidence="2" key="1">
    <citation type="submission" date="2020-07" db="EMBL/GenBank/DDBJ databases">
        <title>Acinetobacter junii strain YR7 chromosome and plasmid pNDM-YR7.</title>
        <authorList>
            <person name="Tang B."/>
        </authorList>
    </citation>
    <scope>NUCLEOTIDE SEQUENCE</scope>
    <source>
        <strain evidence="2">YR7</strain>
    </source>
</reference>
<dbReference type="EMBL" id="CP059558">
    <property type="protein sequence ID" value="QUY36355.1"/>
    <property type="molecule type" value="Genomic_DNA"/>
</dbReference>
<dbReference type="PROSITE" id="PS51257">
    <property type="entry name" value="PROKAR_LIPOPROTEIN"/>
    <property type="match status" value="1"/>
</dbReference>
<gene>
    <name evidence="2" type="ORF">H2677_14100</name>
</gene>
<accession>A0AAX1MH24</accession>
<feature type="chain" id="PRO_5043567270" description="Lipoprotein" evidence="1">
    <location>
        <begin position="21"/>
        <end position="323"/>
    </location>
</feature>
<dbReference type="AlphaFoldDB" id="A0AAX1MH24"/>
<evidence type="ECO:0000256" key="1">
    <source>
        <dbReference type="SAM" id="SignalP"/>
    </source>
</evidence>
<dbReference type="GeneID" id="70093668"/>
<dbReference type="RefSeq" id="WP_212638790.1">
    <property type="nucleotide sequence ID" value="NZ_CP059558.1"/>
</dbReference>
<protein>
    <recommendedName>
        <fullName evidence="4">Lipoprotein</fullName>
    </recommendedName>
</protein>
<name>A0AAX1MH24_ACIJU</name>
<organism evidence="2 3">
    <name type="scientific">Acinetobacter junii</name>
    <dbReference type="NCBI Taxonomy" id="40215"/>
    <lineage>
        <taxon>Bacteria</taxon>
        <taxon>Pseudomonadati</taxon>
        <taxon>Pseudomonadota</taxon>
        <taxon>Gammaproteobacteria</taxon>
        <taxon>Moraxellales</taxon>
        <taxon>Moraxellaceae</taxon>
        <taxon>Acinetobacter</taxon>
    </lineage>
</organism>
<sequence>MLKNKLILCSLLSVLLTACGGGGDSGSSSNNNEPSPTQENVSVDLYSVKYEEAEDHLYTKEYSYVNNIVKDTEFYTPLSEEDYLLTEDAIYTDTWVTAKTKAISALNFYFSDAPNTGYYHTFKKIDLSGENVFERFYPSYKVMFDKFGVPEELLNSKVAQAYNRIGPLFFPQGSYCYQVQEEKVEKPYISFSESGMTEDNYAEVINQLDSQYKYELAKVGHTYKVNTGKWKGYTWRYYREYDAYGQIYDFVVLNYNGKLVLGDMNYFENVRLGDVVAQHKQRLNAMNSSTFVEAYYAQKAIVQELDKHCSWFNKTAADTILKL</sequence>
<evidence type="ECO:0008006" key="4">
    <source>
        <dbReference type="Google" id="ProtNLM"/>
    </source>
</evidence>
<proteinExistence type="predicted"/>
<evidence type="ECO:0000313" key="3">
    <source>
        <dbReference type="Proteomes" id="UP000679388"/>
    </source>
</evidence>
<feature type="signal peptide" evidence="1">
    <location>
        <begin position="1"/>
        <end position="20"/>
    </location>
</feature>
<evidence type="ECO:0000313" key="2">
    <source>
        <dbReference type="EMBL" id="QUY36355.1"/>
    </source>
</evidence>